<dbReference type="Proteomes" id="UP001178507">
    <property type="component" value="Unassembled WGS sequence"/>
</dbReference>
<proteinExistence type="predicted"/>
<dbReference type="EMBL" id="CAUJNA010000604">
    <property type="protein sequence ID" value="CAJ1379186.1"/>
    <property type="molecule type" value="Genomic_DNA"/>
</dbReference>
<feature type="compositionally biased region" description="Low complexity" evidence="1">
    <location>
        <begin position="182"/>
        <end position="193"/>
    </location>
</feature>
<name>A0AA36MPA5_9DINO</name>
<evidence type="ECO:0000313" key="2">
    <source>
        <dbReference type="EMBL" id="CAJ1379186.1"/>
    </source>
</evidence>
<dbReference type="AlphaFoldDB" id="A0AA36MPA5"/>
<accession>A0AA36MPA5</accession>
<protein>
    <submittedName>
        <fullName evidence="2">Uncharacterized protein</fullName>
    </submittedName>
</protein>
<keyword evidence="3" id="KW-1185">Reference proteome</keyword>
<evidence type="ECO:0000256" key="1">
    <source>
        <dbReference type="SAM" id="MobiDB-lite"/>
    </source>
</evidence>
<reference evidence="2" key="1">
    <citation type="submission" date="2023-08" db="EMBL/GenBank/DDBJ databases">
        <authorList>
            <person name="Chen Y."/>
            <person name="Shah S."/>
            <person name="Dougan E. K."/>
            <person name="Thang M."/>
            <person name="Chan C."/>
        </authorList>
    </citation>
    <scope>NUCLEOTIDE SEQUENCE</scope>
</reference>
<feature type="region of interest" description="Disordered" evidence="1">
    <location>
        <begin position="181"/>
        <end position="216"/>
    </location>
</feature>
<comment type="caution">
    <text evidence="2">The sequence shown here is derived from an EMBL/GenBank/DDBJ whole genome shotgun (WGS) entry which is preliminary data.</text>
</comment>
<gene>
    <name evidence="2" type="ORF">EVOR1521_LOCUS7503</name>
</gene>
<evidence type="ECO:0000313" key="3">
    <source>
        <dbReference type="Proteomes" id="UP001178507"/>
    </source>
</evidence>
<feature type="region of interest" description="Disordered" evidence="1">
    <location>
        <begin position="1"/>
        <end position="41"/>
    </location>
</feature>
<organism evidence="2 3">
    <name type="scientific">Effrenium voratum</name>
    <dbReference type="NCBI Taxonomy" id="2562239"/>
    <lineage>
        <taxon>Eukaryota</taxon>
        <taxon>Sar</taxon>
        <taxon>Alveolata</taxon>
        <taxon>Dinophyceae</taxon>
        <taxon>Suessiales</taxon>
        <taxon>Symbiodiniaceae</taxon>
        <taxon>Effrenium</taxon>
    </lineage>
</organism>
<sequence>MTSLQDEDGAGVALPAPRPSTELDFLDEPSTGDRSGSPAGIRERVMTGMQEIQYWDFWMIPLRIRLLSSRDVSFWTTPLRARPLPGRADADLRCQCMRSWPGDLCRIPLAELWVMWMEATWTTVWDDRDPLGEVPLHRWQPLRTRATWTIVFTELERLSSDWIYWRRDHVETSLGEAREILDGSQDGDAGDQSMATGPTDLEIFGRPPFGLDEAPS</sequence>